<dbReference type="Pfam" id="PF13377">
    <property type="entry name" value="Peripla_BP_3"/>
    <property type="match status" value="1"/>
</dbReference>
<dbReference type="InterPro" id="IPR028082">
    <property type="entry name" value="Peripla_BP_I"/>
</dbReference>
<gene>
    <name evidence="5" type="ORF">GV832_20620</name>
</gene>
<dbReference type="SMART" id="SM00354">
    <property type="entry name" value="HTH_LACI"/>
    <property type="match status" value="1"/>
</dbReference>
<dbReference type="PROSITE" id="PS50932">
    <property type="entry name" value="HTH_LACI_2"/>
    <property type="match status" value="1"/>
</dbReference>
<dbReference type="SUPFAM" id="SSF47413">
    <property type="entry name" value="lambda repressor-like DNA-binding domains"/>
    <property type="match status" value="1"/>
</dbReference>
<dbReference type="CDD" id="cd01392">
    <property type="entry name" value="HTH_LacI"/>
    <property type="match status" value="1"/>
</dbReference>
<reference evidence="5" key="1">
    <citation type="submission" date="2020-01" db="EMBL/GenBank/DDBJ databases">
        <authorList>
            <person name="Chen W.-M."/>
        </authorList>
    </citation>
    <scope>NUCLEOTIDE SEQUENCE</scope>
    <source>
        <strain evidence="5">CYK-10</strain>
    </source>
</reference>
<dbReference type="SUPFAM" id="SSF53822">
    <property type="entry name" value="Periplasmic binding protein-like I"/>
    <property type="match status" value="1"/>
</dbReference>
<dbReference type="Gene3D" id="3.40.50.2300">
    <property type="match status" value="2"/>
</dbReference>
<dbReference type="GO" id="GO:0003700">
    <property type="term" value="F:DNA-binding transcription factor activity"/>
    <property type="evidence" value="ECO:0007669"/>
    <property type="project" value="TreeGrafter"/>
</dbReference>
<evidence type="ECO:0000256" key="2">
    <source>
        <dbReference type="ARBA" id="ARBA00023125"/>
    </source>
</evidence>
<comment type="caution">
    <text evidence="5">The sequence shown here is derived from an EMBL/GenBank/DDBJ whole genome shotgun (WGS) entry which is preliminary data.</text>
</comment>
<dbReference type="PANTHER" id="PTHR30146:SF155">
    <property type="entry name" value="ALANINE RACEMASE"/>
    <property type="match status" value="1"/>
</dbReference>
<keyword evidence="2" id="KW-0238">DNA-binding</keyword>
<protein>
    <submittedName>
        <fullName evidence="5">Substrate-binding domain-containing protein</fullName>
    </submittedName>
</protein>
<dbReference type="InterPro" id="IPR000843">
    <property type="entry name" value="HTH_LacI"/>
</dbReference>
<dbReference type="GO" id="GO:0000976">
    <property type="term" value="F:transcription cis-regulatory region binding"/>
    <property type="evidence" value="ECO:0007669"/>
    <property type="project" value="TreeGrafter"/>
</dbReference>
<dbReference type="Gene3D" id="1.10.260.40">
    <property type="entry name" value="lambda repressor-like DNA-binding domains"/>
    <property type="match status" value="1"/>
</dbReference>
<keyword evidence="1" id="KW-0805">Transcription regulation</keyword>
<dbReference type="Proteomes" id="UP001193501">
    <property type="component" value="Unassembled WGS sequence"/>
</dbReference>
<dbReference type="CDD" id="cd20009">
    <property type="entry name" value="PBP1_RafR-like"/>
    <property type="match status" value="1"/>
</dbReference>
<accession>A0AAE4YER6</accession>
<evidence type="ECO:0000259" key="4">
    <source>
        <dbReference type="PROSITE" id="PS50932"/>
    </source>
</evidence>
<keyword evidence="3" id="KW-0804">Transcription</keyword>
<dbReference type="EMBL" id="JAABNR010000043">
    <property type="protein sequence ID" value="NBZ89993.1"/>
    <property type="molecule type" value="Genomic_DNA"/>
</dbReference>
<name>A0AAE4YER6_9RHOB</name>
<dbReference type="InterPro" id="IPR046335">
    <property type="entry name" value="LacI/GalR-like_sensor"/>
</dbReference>
<dbReference type="InterPro" id="IPR010982">
    <property type="entry name" value="Lambda_DNA-bd_dom_sf"/>
</dbReference>
<evidence type="ECO:0000313" key="5">
    <source>
        <dbReference type="EMBL" id="NBZ89993.1"/>
    </source>
</evidence>
<feature type="domain" description="HTH lacI-type" evidence="4">
    <location>
        <begin position="8"/>
        <end position="62"/>
    </location>
</feature>
<keyword evidence="6" id="KW-1185">Reference proteome</keyword>
<evidence type="ECO:0000256" key="1">
    <source>
        <dbReference type="ARBA" id="ARBA00023015"/>
    </source>
</evidence>
<evidence type="ECO:0000256" key="3">
    <source>
        <dbReference type="ARBA" id="ARBA00023163"/>
    </source>
</evidence>
<dbReference type="RefSeq" id="WP_168776781.1">
    <property type="nucleotide sequence ID" value="NZ_JAABNR010000043.1"/>
</dbReference>
<dbReference type="PANTHER" id="PTHR30146">
    <property type="entry name" value="LACI-RELATED TRANSCRIPTIONAL REPRESSOR"/>
    <property type="match status" value="1"/>
</dbReference>
<proteinExistence type="predicted"/>
<dbReference type="AlphaFoldDB" id="A0AAE4YER6"/>
<evidence type="ECO:0000313" key="6">
    <source>
        <dbReference type="Proteomes" id="UP001193501"/>
    </source>
</evidence>
<sequence>MVPAAPRPTIKTLSEMTGYSIATISKALRNSPVVTEQTRAAISEAAERVGYQVSLRGRSLRTGKSYQIAVLMPLSVAKSHEWNGVEHAEILAGIAEGLEGSAYRISVQLVRDTEDSMAVVRNIVEAHLADGLIFSGILHDDPRIAFLLERGFPFVTLGRSHSGRAHAFVDIDSDWAAHAATRRLLEGGHRRIALVNPDPSLAYALDRIAGYRRAHAEFGLDPDPALIVGGDLTTRHGKTAALSLRALPDPVTGFVCVNESTALGVLSGLHETGVRVGTEASVIAYDDINASAYFCPPLTTFLLPLETLSRVLAAFMLRILQGEDPATLTHFVRPEAIVRQADRLLP</sequence>
<organism evidence="5 6">
    <name type="scientific">Stagnihabitans tardus</name>
    <dbReference type="NCBI Taxonomy" id="2699202"/>
    <lineage>
        <taxon>Bacteria</taxon>
        <taxon>Pseudomonadati</taxon>
        <taxon>Pseudomonadota</taxon>
        <taxon>Alphaproteobacteria</taxon>
        <taxon>Rhodobacterales</taxon>
        <taxon>Paracoccaceae</taxon>
        <taxon>Stagnihabitans</taxon>
    </lineage>
</organism>